<dbReference type="AlphaFoldDB" id="A0AAW9DMJ1"/>
<accession>A0AAW9DMJ1</accession>
<proteinExistence type="predicted"/>
<name>A0AAW9DMJ1_ACIAO</name>
<dbReference type="Gene3D" id="1.10.150.400">
    <property type="match status" value="1"/>
</dbReference>
<dbReference type="CDD" id="cd01427">
    <property type="entry name" value="HAD_like"/>
    <property type="match status" value="1"/>
</dbReference>
<reference evidence="2 3" key="1">
    <citation type="submission" date="2023-11" db="EMBL/GenBank/DDBJ databases">
        <title>MicrobeMod: A computational toolkit for identifying prokaryotic methylation and restriction-modification with nanopore sequencing.</title>
        <authorList>
            <person name="Crits-Christoph A."/>
            <person name="Kang S.C."/>
            <person name="Lee H."/>
            <person name="Ostrov N."/>
        </authorList>
    </citation>
    <scope>NUCLEOTIDE SEQUENCE [LARGE SCALE GENOMIC DNA]</scope>
    <source>
        <strain evidence="2 3">DSMZ 700</strain>
    </source>
</reference>
<dbReference type="EMBL" id="JAWXYB010000018">
    <property type="protein sequence ID" value="MDX5930268.1"/>
    <property type="molecule type" value="Genomic_DNA"/>
</dbReference>
<keyword evidence="1" id="KW-1133">Transmembrane helix</keyword>
<protein>
    <recommendedName>
        <fullName evidence="4">HAD family hydrolase</fullName>
    </recommendedName>
</protein>
<keyword evidence="1" id="KW-0812">Transmembrane</keyword>
<dbReference type="SUPFAM" id="SSF56784">
    <property type="entry name" value="HAD-like"/>
    <property type="match status" value="1"/>
</dbReference>
<evidence type="ECO:0008006" key="4">
    <source>
        <dbReference type="Google" id="ProtNLM"/>
    </source>
</evidence>
<evidence type="ECO:0000313" key="3">
    <source>
        <dbReference type="Proteomes" id="UP001279553"/>
    </source>
</evidence>
<sequence length="646" mass="69420">MIEHDRAPLDAFRMAAMTADLVSFDLFDTLVQRAVWRPEDLFALVAASMTPPADRWFAAARGAAEASVRRQAGGREITLAAIYDVMRREAPPGFDPDAAMAREVALEIEGVAADPLVAEVFRAVVAAGRRVVIVSDMYLPRAAIEAMLERAGVVGHRRLYLSSDTGLTKAGGTVWPAIRTDFGLDREARIVHCGDHPVADGTMARRHGVTPFLLTPPDRRGAATRYPPTGDAVADLPHGLLRRALAADRGDPYWLTLAYLVVAPAAIGMAGMIHAKARAEHRRVFFLARDGMVFQKAYEAAWRGADMPESSYVWSSRRCLNLASITTLEAADLDFLTSGVSELRVADYLRRADLDPGADEVAAALRRQGVNEATRVTGAGPRAALRAVFADLSGAIAARAAIERRDLLVHLDALGLFDVKSLVVDLGWHGSLQRALLRLGAAARGQAPDMAGVYLGTSSARVKGLAAEGFLFTDGAPAAAVAATVGRSYEVLELLFSAPESGISHIACRDGVAFPVRIEQAEEAPRLAIAALIHEAVIDVARAMRPYLRPEHVAMLRGIALSRLSALLENPDRHDAAHFALVPHAEGFGVSSYRPIVPPSSRLPLAAARAARTAFWPAGFMARLDPGSRFAVRAINRVHRRISATA</sequence>
<gene>
    <name evidence="2" type="ORF">SIL87_05735</name>
</gene>
<dbReference type="Gene3D" id="3.40.50.1000">
    <property type="entry name" value="HAD superfamily/HAD-like"/>
    <property type="match status" value="1"/>
</dbReference>
<organism evidence="2 3">
    <name type="scientific">Acidiphilium acidophilum</name>
    <name type="common">Thiobacillus acidophilus</name>
    <dbReference type="NCBI Taxonomy" id="76588"/>
    <lineage>
        <taxon>Bacteria</taxon>
        <taxon>Pseudomonadati</taxon>
        <taxon>Pseudomonadota</taxon>
        <taxon>Alphaproteobacteria</taxon>
        <taxon>Acetobacterales</taxon>
        <taxon>Acidocellaceae</taxon>
        <taxon>Acidiphilium</taxon>
    </lineage>
</organism>
<comment type="caution">
    <text evidence="2">The sequence shown here is derived from an EMBL/GenBank/DDBJ whole genome shotgun (WGS) entry which is preliminary data.</text>
</comment>
<evidence type="ECO:0000313" key="2">
    <source>
        <dbReference type="EMBL" id="MDX5930268.1"/>
    </source>
</evidence>
<dbReference type="InterPro" id="IPR036412">
    <property type="entry name" value="HAD-like_sf"/>
</dbReference>
<dbReference type="Proteomes" id="UP001279553">
    <property type="component" value="Unassembled WGS sequence"/>
</dbReference>
<dbReference type="InterPro" id="IPR023214">
    <property type="entry name" value="HAD_sf"/>
</dbReference>
<keyword evidence="1" id="KW-0472">Membrane</keyword>
<feature type="transmembrane region" description="Helical" evidence="1">
    <location>
        <begin position="253"/>
        <end position="273"/>
    </location>
</feature>
<keyword evidence="3" id="KW-1185">Reference proteome</keyword>
<dbReference type="RefSeq" id="WP_319613226.1">
    <property type="nucleotide sequence ID" value="NZ_JAWXYB010000018.1"/>
</dbReference>
<evidence type="ECO:0000256" key="1">
    <source>
        <dbReference type="SAM" id="Phobius"/>
    </source>
</evidence>